<evidence type="ECO:0008006" key="3">
    <source>
        <dbReference type="Google" id="ProtNLM"/>
    </source>
</evidence>
<dbReference type="Proteomes" id="UP001189773">
    <property type="component" value="Unassembled WGS sequence"/>
</dbReference>
<sequence>MQPAGKLALCIGALFQRCQRGGVAGQDGAGFFLGQPQLLPVHQRELLIGLQPRQLRRRRGSAQHQNPHVLGCLGQRGLQDSLEAGLGLRCVHVLKHQQGGFW</sequence>
<reference evidence="1 2" key="1">
    <citation type="submission" date="2023-07" db="EMBL/GenBank/DDBJ databases">
        <authorList>
            <person name="Peeters C."/>
        </authorList>
    </citation>
    <scope>NUCLEOTIDE SEQUENCE [LARGE SCALE GENOMIC DNA]</scope>
    <source>
        <strain evidence="1 2">LMG 18095</strain>
    </source>
</reference>
<name>A0ABM9J8B6_9RALS</name>
<proteinExistence type="predicted"/>
<comment type="caution">
    <text evidence="1">The sequence shown here is derived from an EMBL/GenBank/DDBJ whole genome shotgun (WGS) entry which is preliminary data.</text>
</comment>
<accession>A0ABM9J8B6</accession>
<evidence type="ECO:0000313" key="1">
    <source>
        <dbReference type="EMBL" id="CAJ0786089.1"/>
    </source>
</evidence>
<gene>
    <name evidence="1" type="ORF">LMG18095_01400</name>
</gene>
<dbReference type="EMBL" id="CATZAR010000003">
    <property type="protein sequence ID" value="CAJ0786089.1"/>
    <property type="molecule type" value="Genomic_DNA"/>
</dbReference>
<protein>
    <recommendedName>
        <fullName evidence="3">Secreted protein</fullName>
    </recommendedName>
</protein>
<keyword evidence="2" id="KW-1185">Reference proteome</keyword>
<evidence type="ECO:0000313" key="2">
    <source>
        <dbReference type="Proteomes" id="UP001189773"/>
    </source>
</evidence>
<organism evidence="1 2">
    <name type="scientific">Ralstonia thomasii</name>
    <dbReference type="NCBI Taxonomy" id="3058596"/>
    <lineage>
        <taxon>Bacteria</taxon>
        <taxon>Pseudomonadati</taxon>
        <taxon>Pseudomonadota</taxon>
        <taxon>Betaproteobacteria</taxon>
        <taxon>Burkholderiales</taxon>
        <taxon>Burkholderiaceae</taxon>
        <taxon>Ralstonia</taxon>
    </lineage>
</organism>